<reference evidence="2 3" key="1">
    <citation type="submission" date="2010-05" db="EMBL/GenBank/DDBJ databases">
        <title>The Genome Sequence of Thecamonas trahens ATCC 50062.</title>
        <authorList>
            <consortium name="The Broad Institute Genome Sequencing Platform"/>
            <person name="Russ C."/>
            <person name="Cuomo C."/>
            <person name="Shea T."/>
            <person name="Young S.K."/>
            <person name="Zeng Q."/>
            <person name="Koehrsen M."/>
            <person name="Haas B."/>
            <person name="Borodovsky M."/>
            <person name="Guigo R."/>
            <person name="Alvarado L."/>
            <person name="Berlin A."/>
            <person name="Bochicchio J."/>
            <person name="Borenstein D."/>
            <person name="Chapman S."/>
            <person name="Chen Z."/>
            <person name="Freedman E."/>
            <person name="Gellesch M."/>
            <person name="Goldberg J."/>
            <person name="Griggs A."/>
            <person name="Gujja S."/>
            <person name="Heilman E."/>
            <person name="Heiman D."/>
            <person name="Hepburn T."/>
            <person name="Howarth C."/>
            <person name="Jen D."/>
            <person name="Larson L."/>
            <person name="Mehta T."/>
            <person name="Park D."/>
            <person name="Pearson M."/>
            <person name="Roberts A."/>
            <person name="Saif S."/>
            <person name="Shenoy N."/>
            <person name="Sisk P."/>
            <person name="Stolte C."/>
            <person name="Sykes S."/>
            <person name="Thomson T."/>
            <person name="Walk T."/>
            <person name="White J."/>
            <person name="Yandava C."/>
            <person name="Burger G."/>
            <person name="Gray M.W."/>
            <person name="Holland P.W.H."/>
            <person name="King N."/>
            <person name="Lang F.B.F."/>
            <person name="Roger A.J."/>
            <person name="Ruiz-Trillo I."/>
            <person name="Lander E."/>
            <person name="Nusbaum C."/>
        </authorList>
    </citation>
    <scope>NUCLEOTIDE SEQUENCE [LARGE SCALE GENOMIC DNA]</scope>
    <source>
        <strain evidence="2 3">ATCC 50062</strain>
    </source>
</reference>
<dbReference type="AlphaFoldDB" id="A0A0L0DB31"/>
<feature type="compositionally biased region" description="Basic and acidic residues" evidence="1">
    <location>
        <begin position="606"/>
        <end position="623"/>
    </location>
</feature>
<evidence type="ECO:0000313" key="3">
    <source>
        <dbReference type="Proteomes" id="UP000054408"/>
    </source>
</evidence>
<dbReference type="RefSeq" id="XP_013757763.1">
    <property type="nucleotide sequence ID" value="XM_013902309.1"/>
</dbReference>
<dbReference type="GeneID" id="25569804"/>
<evidence type="ECO:0000256" key="1">
    <source>
        <dbReference type="SAM" id="MobiDB-lite"/>
    </source>
</evidence>
<feature type="region of interest" description="Disordered" evidence="1">
    <location>
        <begin position="1"/>
        <end position="21"/>
    </location>
</feature>
<gene>
    <name evidence="2" type="ORF">AMSG_11889</name>
</gene>
<feature type="region of interest" description="Disordered" evidence="1">
    <location>
        <begin position="596"/>
        <end position="623"/>
    </location>
</feature>
<evidence type="ECO:0000313" key="2">
    <source>
        <dbReference type="EMBL" id="KNC49537.1"/>
    </source>
</evidence>
<name>A0A0L0DB31_THETB</name>
<feature type="compositionally biased region" description="Basic residues" evidence="1">
    <location>
        <begin position="503"/>
        <end position="513"/>
    </location>
</feature>
<feature type="region of interest" description="Disordered" evidence="1">
    <location>
        <begin position="474"/>
        <end position="526"/>
    </location>
</feature>
<dbReference type="EMBL" id="GL349456">
    <property type="protein sequence ID" value="KNC49537.1"/>
    <property type="molecule type" value="Genomic_DNA"/>
</dbReference>
<proteinExistence type="predicted"/>
<protein>
    <submittedName>
        <fullName evidence="2">Uncharacterized protein</fullName>
    </submittedName>
</protein>
<organism evidence="2 3">
    <name type="scientific">Thecamonas trahens ATCC 50062</name>
    <dbReference type="NCBI Taxonomy" id="461836"/>
    <lineage>
        <taxon>Eukaryota</taxon>
        <taxon>Apusozoa</taxon>
        <taxon>Apusomonadida</taxon>
        <taxon>Apusomonadidae</taxon>
        <taxon>Thecamonas</taxon>
    </lineage>
</organism>
<feature type="compositionally biased region" description="Low complexity" evidence="1">
    <location>
        <begin position="481"/>
        <end position="493"/>
    </location>
</feature>
<accession>A0A0L0DB31</accession>
<sequence length="650" mass="71733">MDVGETRATPADAQGVPPRGMDVHTAQLVPNASSLQSSSVRRLPPATPDDLLMHPFSGLRNDGLLPHDALPLGAPSTGGLGMLDMELSEPLPTSSANWTRLAHESPTASRATHAQLAPAKRRRVPLVTTPAYGPESPATLDAPISPLDLARAVVYTRQINASIVAQCAPEPRRPLFKRNTAPSRKRDEIHRRIQQRRDSAMRRYMVAVYGKHNHPRELRGRRSHIAMARFRYEALLSLDALATAYRSGVISAADYDTLTTPLYVLDDDMAPDDDDPAELLMPFANAAGNLVFPLSPAEGAAACRLVGIDGAPLRAVIVPKYGCADLVAAHTAAAGRIFRAGKNTVLAARQRRYEATDDELFRHLGYGSRYMPNSRLDDTTPLHPAKRAKTSNSQPFAGQFVESSDGNQLRRLVRVAPVRLPWFYAIAPECRTSDYADDEPLVIRIIARRHPIVATEDDWDRFSVPIYSYSGMKRHHGGQWSGKSSASKSQSKSGEGRTPRSSRATRKAAKRHQSTRERQHARIVRRPVKYPRLDLAGCLMPDGTKVNATINKPRGPHPTLPGAFYWQVQQGRISLFNGWMTKEEVMDRILKLCAGELEPPPPPKSRPREPKRVKQQRLRAEKARKRAEALVRSQGTAVAAPRFAIGDLAD</sequence>
<dbReference type="Proteomes" id="UP000054408">
    <property type="component" value="Unassembled WGS sequence"/>
</dbReference>
<keyword evidence="3" id="KW-1185">Reference proteome</keyword>